<evidence type="ECO:0000313" key="2">
    <source>
        <dbReference type="EMBL" id="GAH49918.1"/>
    </source>
</evidence>
<dbReference type="Pfam" id="PF07969">
    <property type="entry name" value="Amidohydro_3"/>
    <property type="match status" value="1"/>
</dbReference>
<organism evidence="2">
    <name type="scientific">marine sediment metagenome</name>
    <dbReference type="NCBI Taxonomy" id="412755"/>
    <lineage>
        <taxon>unclassified sequences</taxon>
        <taxon>metagenomes</taxon>
        <taxon>ecological metagenomes</taxon>
    </lineage>
</organism>
<reference evidence="2" key="1">
    <citation type="journal article" date="2014" name="Front. Microbiol.">
        <title>High frequency of phylogenetically diverse reductive dehalogenase-homologous genes in deep subseafloor sedimentary metagenomes.</title>
        <authorList>
            <person name="Kawai M."/>
            <person name="Futagami T."/>
            <person name="Toyoda A."/>
            <person name="Takaki Y."/>
            <person name="Nishi S."/>
            <person name="Hori S."/>
            <person name="Arai W."/>
            <person name="Tsubouchi T."/>
            <person name="Morono Y."/>
            <person name="Uchiyama I."/>
            <person name="Ito T."/>
            <person name="Fujiyama A."/>
            <person name="Inagaki F."/>
            <person name="Takami H."/>
        </authorList>
    </citation>
    <scope>NUCLEOTIDE SEQUENCE</scope>
    <source>
        <strain evidence="2">Expedition CK06-06</strain>
    </source>
</reference>
<dbReference type="AlphaFoldDB" id="X1HX93"/>
<dbReference type="InterPro" id="IPR013108">
    <property type="entry name" value="Amidohydro_3"/>
</dbReference>
<comment type="caution">
    <text evidence="2">The sequence shown here is derived from an EMBL/GenBank/DDBJ whole genome shotgun (WGS) entry which is preliminary data.</text>
</comment>
<dbReference type="InterPro" id="IPR011059">
    <property type="entry name" value="Metal-dep_hydrolase_composite"/>
</dbReference>
<dbReference type="SUPFAM" id="SSF51338">
    <property type="entry name" value="Composite domain of metallo-dependent hydrolases"/>
    <property type="match status" value="1"/>
</dbReference>
<feature type="domain" description="Amidohydrolase 3" evidence="1">
    <location>
        <begin position="1"/>
        <end position="54"/>
    </location>
</feature>
<accession>X1HX93</accession>
<name>X1HX93_9ZZZZ</name>
<protein>
    <recommendedName>
        <fullName evidence="1">Amidohydrolase 3 domain-containing protein</fullName>
    </recommendedName>
</protein>
<gene>
    <name evidence="2" type="ORF">S03H2_37617</name>
</gene>
<dbReference type="EMBL" id="BARU01023161">
    <property type="protein sequence ID" value="GAH49918.1"/>
    <property type="molecule type" value="Genomic_DNA"/>
</dbReference>
<feature type="non-terminal residue" evidence="2">
    <location>
        <position position="1"/>
    </location>
</feature>
<dbReference type="GO" id="GO:0016810">
    <property type="term" value="F:hydrolase activity, acting on carbon-nitrogen (but not peptide) bonds"/>
    <property type="evidence" value="ECO:0007669"/>
    <property type="project" value="InterPro"/>
</dbReference>
<sequence>TLNPAIASKEEVVKGTLSVGKLADIVILNKNLDEIQLEEFHDVKIAYTIVGGEIKFKK</sequence>
<evidence type="ECO:0000259" key="1">
    <source>
        <dbReference type="Pfam" id="PF07969"/>
    </source>
</evidence>
<proteinExistence type="predicted"/>
<dbReference type="Gene3D" id="2.30.40.10">
    <property type="entry name" value="Urease, subunit C, domain 1"/>
    <property type="match status" value="1"/>
</dbReference>